<dbReference type="STRING" id="407821.A0A087T4J6"/>
<accession>A0A087T4J6</accession>
<dbReference type="InterPro" id="IPR039495">
    <property type="entry name" value="TAF1A"/>
</dbReference>
<dbReference type="AlphaFoldDB" id="A0A087T4J6"/>
<keyword evidence="2" id="KW-1185">Reference proteome</keyword>
<dbReference type="OrthoDB" id="6272197at2759"/>
<dbReference type="PANTHER" id="PTHR32122:SF1">
    <property type="entry name" value="TATA BOX-BINDING PROTEIN-ASSOCIATED FACTOR RNA POLYMERASE I SUBUNIT A"/>
    <property type="match status" value="1"/>
</dbReference>
<dbReference type="EMBL" id="KK113375">
    <property type="protein sequence ID" value="KFM60035.1"/>
    <property type="molecule type" value="Genomic_DNA"/>
</dbReference>
<evidence type="ECO:0000313" key="2">
    <source>
        <dbReference type="Proteomes" id="UP000054359"/>
    </source>
</evidence>
<dbReference type="GO" id="GO:0006360">
    <property type="term" value="P:transcription by RNA polymerase I"/>
    <property type="evidence" value="ECO:0007669"/>
    <property type="project" value="InterPro"/>
</dbReference>
<dbReference type="InterPro" id="IPR052669">
    <property type="entry name" value="SL1/TIF-IB_Component"/>
</dbReference>
<dbReference type="GO" id="GO:0000120">
    <property type="term" value="C:RNA polymerase I transcription regulator complex"/>
    <property type="evidence" value="ECO:0007669"/>
    <property type="project" value="InterPro"/>
</dbReference>
<feature type="non-terminal residue" evidence="1">
    <location>
        <position position="362"/>
    </location>
</feature>
<gene>
    <name evidence="1" type="ORF">X975_04077</name>
</gene>
<reference evidence="1 2" key="1">
    <citation type="submission" date="2013-11" db="EMBL/GenBank/DDBJ databases">
        <title>Genome sequencing of Stegodyphus mimosarum.</title>
        <authorList>
            <person name="Bechsgaard J."/>
        </authorList>
    </citation>
    <scope>NUCLEOTIDE SEQUENCE [LARGE SCALE GENOMIC DNA]</scope>
</reference>
<dbReference type="Pfam" id="PF14929">
    <property type="entry name" value="TAF1_subA"/>
    <property type="match status" value="1"/>
</dbReference>
<dbReference type="PANTHER" id="PTHR32122">
    <property type="entry name" value="TATA BOX-BINDING PROTEIN ASSOCIATED FACTOR RNA POLYMERASE I SUBUNIT A"/>
    <property type="match status" value="1"/>
</dbReference>
<evidence type="ECO:0000313" key="1">
    <source>
        <dbReference type="EMBL" id="KFM60035.1"/>
    </source>
</evidence>
<sequence length="362" mass="41984">MPAVKRCIAKEGTIPRVLEVLDLIVMSINDRGKRNKKKFQDVYTLCACKQASLCGASSLGRQCIDLTATSISSHRFETAAKLLWIVSQDKCTFETFLYRASMIIIENLNLSNESETVWNVVSNTLKLPEIKKKEVKLEYLIYGLRHNIFNSRDSLEKLFQKKSKSGPEKESILKSVFDAYLALLDYIEWYKLNYSDMQFLQRKILPEKAIATFMQVVRNPGQWDIFVLKLIEMLEFSDRSDEIEDMLIKYIECNPEHINGYIYLCVYLHDHDSESPNFIKYLKVLAELCPSDIRVLFLVEKWIISGENVKECLKHLFMFLDYPSNGQNIQAWKLLGRLLHQIRVVSRVFLNHTGKADANLGM</sequence>
<organism evidence="1 2">
    <name type="scientific">Stegodyphus mimosarum</name>
    <name type="common">African social velvet spider</name>
    <dbReference type="NCBI Taxonomy" id="407821"/>
    <lineage>
        <taxon>Eukaryota</taxon>
        <taxon>Metazoa</taxon>
        <taxon>Ecdysozoa</taxon>
        <taxon>Arthropoda</taxon>
        <taxon>Chelicerata</taxon>
        <taxon>Arachnida</taxon>
        <taxon>Araneae</taxon>
        <taxon>Araneomorphae</taxon>
        <taxon>Entelegynae</taxon>
        <taxon>Eresoidea</taxon>
        <taxon>Eresidae</taxon>
        <taxon>Stegodyphus</taxon>
    </lineage>
</organism>
<name>A0A087T4J6_STEMI</name>
<protein>
    <submittedName>
        <fullName evidence="1">TATA box-binding protein-associated factor RNA polymerase I subunit A</fullName>
    </submittedName>
</protein>
<proteinExistence type="predicted"/>
<dbReference type="OMA" id="MSINDRG"/>
<dbReference type="Proteomes" id="UP000054359">
    <property type="component" value="Unassembled WGS sequence"/>
</dbReference>